<protein>
    <submittedName>
        <fullName evidence="4">FecR family protein</fullName>
    </submittedName>
</protein>
<dbReference type="Pfam" id="PF04773">
    <property type="entry name" value="FecR"/>
    <property type="match status" value="1"/>
</dbReference>
<organism evidence="4 5">
    <name type="scientific">Ichthyenterobacterium magnum</name>
    <dbReference type="NCBI Taxonomy" id="1230530"/>
    <lineage>
        <taxon>Bacteria</taxon>
        <taxon>Pseudomonadati</taxon>
        <taxon>Bacteroidota</taxon>
        <taxon>Flavobacteriia</taxon>
        <taxon>Flavobacteriales</taxon>
        <taxon>Flavobacteriaceae</taxon>
        <taxon>Ichthyenterobacterium</taxon>
    </lineage>
</organism>
<sequence length="302" mass="34953">MDKDYLIEKWLKNELTDAEKEAFEKLNDYQLHVDVLDHAKHFKASNFSDVDDFNTFKEAYQDTTPIKKIDWFKPMLRMASVLVIGFAIYFSFFYNNLTQIETLVNQKSTIQLPDNSQVTLNADSKLVYNKSNWENKRTLELDGEAYFKVAKGKTFDVVTSNGIVTVVGTEFNVKQRNDYFEVKCFEGIVRVTSDTITRQLLAGDTYRVLNTIFTQDKITYTVPQWTKNVSTFKAVPFSRVILEFERQYGVHVKVNNTDEKRLFSGGFTHNNIENALMSITEPMDLNYKISTPNQVVINGNKK</sequence>
<keyword evidence="1" id="KW-1133">Transmembrane helix</keyword>
<dbReference type="GO" id="GO:0016989">
    <property type="term" value="F:sigma factor antagonist activity"/>
    <property type="evidence" value="ECO:0007669"/>
    <property type="project" value="TreeGrafter"/>
</dbReference>
<evidence type="ECO:0000313" key="5">
    <source>
        <dbReference type="Proteomes" id="UP000284892"/>
    </source>
</evidence>
<dbReference type="InterPro" id="IPR032508">
    <property type="entry name" value="FecR_C"/>
</dbReference>
<dbReference type="InterPro" id="IPR012373">
    <property type="entry name" value="Ferrdict_sens_TM"/>
</dbReference>
<gene>
    <name evidence="4" type="ORF">BXY80_2010</name>
</gene>
<dbReference type="Gene3D" id="3.55.50.30">
    <property type="match status" value="1"/>
</dbReference>
<reference evidence="4 5" key="1">
    <citation type="submission" date="2018-09" db="EMBL/GenBank/DDBJ databases">
        <title>Genomic Encyclopedia of Archaeal and Bacterial Type Strains, Phase II (KMG-II): from individual species to whole genera.</title>
        <authorList>
            <person name="Goeker M."/>
        </authorList>
    </citation>
    <scope>NUCLEOTIDE SEQUENCE [LARGE SCALE GENOMIC DNA]</scope>
    <source>
        <strain evidence="4 5">DSM 26283</strain>
    </source>
</reference>
<dbReference type="InterPro" id="IPR006860">
    <property type="entry name" value="FecR"/>
</dbReference>
<keyword evidence="5" id="KW-1185">Reference proteome</keyword>
<dbReference type="OrthoDB" id="1097347at2"/>
<dbReference type="Pfam" id="PF16344">
    <property type="entry name" value="FecR_C"/>
    <property type="match status" value="1"/>
</dbReference>
<dbReference type="PANTHER" id="PTHR30273">
    <property type="entry name" value="PERIPLASMIC SIGNAL SENSOR AND SIGMA FACTOR ACTIVATOR FECR-RELATED"/>
    <property type="match status" value="1"/>
</dbReference>
<dbReference type="PIRSF" id="PIRSF018266">
    <property type="entry name" value="FecR"/>
    <property type="match status" value="1"/>
</dbReference>
<keyword evidence="1" id="KW-0812">Transmembrane</keyword>
<dbReference type="AlphaFoldDB" id="A0A420DL78"/>
<feature type="transmembrane region" description="Helical" evidence="1">
    <location>
        <begin position="75"/>
        <end position="94"/>
    </location>
</feature>
<evidence type="ECO:0000259" key="3">
    <source>
        <dbReference type="Pfam" id="PF16344"/>
    </source>
</evidence>
<proteinExistence type="predicted"/>
<evidence type="ECO:0000259" key="2">
    <source>
        <dbReference type="Pfam" id="PF04773"/>
    </source>
</evidence>
<dbReference type="Proteomes" id="UP000284892">
    <property type="component" value="Unassembled WGS sequence"/>
</dbReference>
<dbReference type="Gene3D" id="2.60.120.1440">
    <property type="match status" value="1"/>
</dbReference>
<comment type="caution">
    <text evidence="4">The sequence shown here is derived from an EMBL/GenBank/DDBJ whole genome shotgun (WGS) entry which is preliminary data.</text>
</comment>
<feature type="domain" description="Protein FecR C-terminal" evidence="3">
    <location>
        <begin position="231"/>
        <end position="291"/>
    </location>
</feature>
<dbReference type="PANTHER" id="PTHR30273:SF2">
    <property type="entry name" value="PROTEIN FECR"/>
    <property type="match status" value="1"/>
</dbReference>
<dbReference type="RefSeq" id="WP_120201473.1">
    <property type="nucleotide sequence ID" value="NZ_RAQJ01000003.1"/>
</dbReference>
<accession>A0A420DL78</accession>
<evidence type="ECO:0000256" key="1">
    <source>
        <dbReference type="SAM" id="Phobius"/>
    </source>
</evidence>
<keyword evidence="1" id="KW-0472">Membrane</keyword>
<name>A0A420DL78_9FLAO</name>
<feature type="domain" description="FecR protein" evidence="2">
    <location>
        <begin position="99"/>
        <end position="190"/>
    </location>
</feature>
<dbReference type="EMBL" id="RAQJ01000003">
    <property type="protein sequence ID" value="RKE94992.1"/>
    <property type="molecule type" value="Genomic_DNA"/>
</dbReference>
<evidence type="ECO:0000313" key="4">
    <source>
        <dbReference type="EMBL" id="RKE94992.1"/>
    </source>
</evidence>